<dbReference type="EMBL" id="CP132354">
    <property type="protein sequence ID" value="WLS81168.1"/>
    <property type="molecule type" value="Genomic_DNA"/>
</dbReference>
<dbReference type="Proteomes" id="UP001228139">
    <property type="component" value="Plasmid unnamed1"/>
</dbReference>
<dbReference type="RefSeq" id="WP_306213465.1">
    <property type="nucleotide sequence ID" value="NZ_CP132354.1"/>
</dbReference>
<evidence type="ECO:0008006" key="3">
    <source>
        <dbReference type="Google" id="ProtNLM"/>
    </source>
</evidence>
<proteinExistence type="predicted"/>
<dbReference type="AlphaFoldDB" id="A0AA50HNK2"/>
<organism evidence="1 2">
    <name type="scientific">Erwinia pyri</name>
    <dbReference type="NCBI Taxonomy" id="3062598"/>
    <lineage>
        <taxon>Bacteria</taxon>
        <taxon>Pseudomonadati</taxon>
        <taxon>Pseudomonadota</taxon>
        <taxon>Gammaproteobacteria</taxon>
        <taxon>Enterobacterales</taxon>
        <taxon>Erwiniaceae</taxon>
        <taxon>Erwinia</taxon>
    </lineage>
</organism>
<dbReference type="KEGG" id="epi:Q3V30_22190"/>
<keyword evidence="1" id="KW-0614">Plasmid</keyword>
<reference evidence="1 2" key="1">
    <citation type="submission" date="2023-07" db="EMBL/GenBank/DDBJ databases">
        <title>Pathogenic bacteria of pear tree diseases.</title>
        <authorList>
            <person name="Zhang Z."/>
            <person name="He L."/>
            <person name="Huang R."/>
        </authorList>
    </citation>
    <scope>NUCLEOTIDE SEQUENCE [LARGE SCALE GENOMIC DNA]</scope>
    <source>
        <strain evidence="1 2">DE2</strain>
        <plasmid evidence="1 2">unnamed1</plasmid>
    </source>
</reference>
<gene>
    <name evidence="1" type="ORF">Q3V30_22190</name>
</gene>
<protein>
    <recommendedName>
        <fullName evidence="3">Restriction endonuclease type IV Mrr domain-containing protein</fullName>
    </recommendedName>
</protein>
<name>A0AA50HNK2_9GAMM</name>
<sequence>MSGIEVEIAPPANWQDFERLTLDYAKKLWKDEYAQRHGRQGQAQAGVDIYGTNNISHESIGIQCKKKKHFEVPSKQLTIAEIDIEIDSAKKFFPKLDHFIIATTGPRDADLQGHIRMQNQSGLPFKVSLLFWDDYQDFLNEHIDLMYKYYKDVLEYRDKYNELDHYLLLLSQAFDRPAIRTSFYCENQSADFIQAMADTQNAIATGRLVDRTGYIIDECRVPRPKIKNLTIAGSYLQRSREIATIGMTEGIIIQHQNVIEIHSRELTDELNKLRRQAVELLNNELIKRDLEIVHFFNAKYFK</sequence>
<geneLocation type="plasmid" evidence="1 2">
    <name>unnamed1</name>
</geneLocation>
<keyword evidence="2" id="KW-1185">Reference proteome</keyword>
<evidence type="ECO:0000313" key="1">
    <source>
        <dbReference type="EMBL" id="WLS81168.1"/>
    </source>
</evidence>
<evidence type="ECO:0000313" key="2">
    <source>
        <dbReference type="Proteomes" id="UP001228139"/>
    </source>
</evidence>
<accession>A0AA50HNK2</accession>